<dbReference type="GO" id="GO:0005829">
    <property type="term" value="C:cytosol"/>
    <property type="evidence" value="ECO:0007669"/>
    <property type="project" value="GOC"/>
</dbReference>
<dbReference type="GO" id="GO:0005794">
    <property type="term" value="C:Golgi apparatus"/>
    <property type="evidence" value="ECO:0007669"/>
    <property type="project" value="UniProtKB-SubCell"/>
</dbReference>
<feature type="region of interest" description="Disordered" evidence="11">
    <location>
        <begin position="109"/>
        <end position="179"/>
    </location>
</feature>
<dbReference type="InterPro" id="IPR036871">
    <property type="entry name" value="PX_dom_sf"/>
</dbReference>
<evidence type="ECO:0000256" key="5">
    <source>
        <dbReference type="ARBA" id="ARBA00022448"/>
    </source>
</evidence>
<feature type="compositionally biased region" description="Polar residues" evidence="11">
    <location>
        <begin position="79"/>
        <end position="92"/>
    </location>
</feature>
<feature type="non-terminal residue" evidence="13">
    <location>
        <position position="1"/>
    </location>
</feature>
<gene>
    <name evidence="13" type="ORF">WICPIJ_007082</name>
</gene>
<evidence type="ECO:0000259" key="12">
    <source>
        <dbReference type="PROSITE" id="PS50195"/>
    </source>
</evidence>
<dbReference type="SUPFAM" id="SSF64268">
    <property type="entry name" value="PX domain"/>
    <property type="match status" value="1"/>
</dbReference>
<dbReference type="Gene3D" id="3.30.1520.10">
    <property type="entry name" value="Phox-like domain"/>
    <property type="match status" value="1"/>
</dbReference>
<dbReference type="PROSITE" id="PS50195">
    <property type="entry name" value="PX"/>
    <property type="match status" value="1"/>
</dbReference>
<reference evidence="13" key="2">
    <citation type="submission" date="2021-01" db="EMBL/GenBank/DDBJ databases">
        <authorList>
            <person name="Schikora-Tamarit M.A."/>
        </authorList>
    </citation>
    <scope>NUCLEOTIDE SEQUENCE</scope>
    <source>
        <strain evidence="13">CBS2887</strain>
    </source>
</reference>
<evidence type="ECO:0000313" key="13">
    <source>
        <dbReference type="EMBL" id="KAH3681963.1"/>
    </source>
</evidence>
<dbReference type="SMART" id="SM00312">
    <property type="entry name" value="PX"/>
    <property type="match status" value="1"/>
</dbReference>
<dbReference type="GO" id="GO:0032266">
    <property type="term" value="F:phosphatidylinositol-3-phosphate binding"/>
    <property type="evidence" value="ECO:0007669"/>
    <property type="project" value="UniProtKB-ARBA"/>
</dbReference>
<reference evidence="13" key="1">
    <citation type="journal article" date="2021" name="Open Biol.">
        <title>Shared evolutionary footprints suggest mitochondrial oxidative damage underlies multiple complex I losses in fungi.</title>
        <authorList>
            <person name="Schikora-Tamarit M.A."/>
            <person name="Marcet-Houben M."/>
            <person name="Nosek J."/>
            <person name="Gabaldon T."/>
        </authorList>
    </citation>
    <scope>NUCLEOTIDE SEQUENCE</scope>
    <source>
        <strain evidence="13">CBS2887</strain>
    </source>
</reference>
<keyword evidence="9" id="KW-0333">Golgi apparatus</keyword>
<evidence type="ECO:0000256" key="8">
    <source>
        <dbReference type="ARBA" id="ARBA00022927"/>
    </source>
</evidence>
<evidence type="ECO:0000256" key="7">
    <source>
        <dbReference type="ARBA" id="ARBA00022553"/>
    </source>
</evidence>
<accession>A0A9P8TJL3</accession>
<dbReference type="Proteomes" id="UP000774326">
    <property type="component" value="Unassembled WGS sequence"/>
</dbReference>
<protein>
    <recommendedName>
        <fullName evidence="12">PX domain-containing protein</fullName>
    </recommendedName>
</protein>
<evidence type="ECO:0000256" key="3">
    <source>
        <dbReference type="ARBA" id="ARBA00004555"/>
    </source>
</evidence>
<dbReference type="GO" id="GO:0030904">
    <property type="term" value="C:retromer complex"/>
    <property type="evidence" value="ECO:0007669"/>
    <property type="project" value="UniProtKB-ARBA"/>
</dbReference>
<evidence type="ECO:0000256" key="2">
    <source>
        <dbReference type="ARBA" id="ARBA00004496"/>
    </source>
</evidence>
<comment type="caution">
    <text evidence="13">The sequence shown here is derived from an EMBL/GenBank/DDBJ whole genome shotgun (WGS) entry which is preliminary data.</text>
</comment>
<evidence type="ECO:0000256" key="4">
    <source>
        <dbReference type="ARBA" id="ARBA00010883"/>
    </source>
</evidence>
<keyword evidence="14" id="KW-1185">Reference proteome</keyword>
<keyword evidence="7" id="KW-0597">Phosphoprotein</keyword>
<comment type="subcellular location">
    <subcellularLocation>
        <location evidence="2">Cytoplasm</location>
    </subcellularLocation>
    <subcellularLocation>
        <location evidence="3">Golgi apparatus</location>
    </subcellularLocation>
    <subcellularLocation>
        <location evidence="1">Membrane</location>
        <topology evidence="1">Peripheral membrane protein</topology>
        <orientation evidence="1">Cytoplasmic side</orientation>
    </subcellularLocation>
</comment>
<feature type="compositionally biased region" description="Acidic residues" evidence="11">
    <location>
        <begin position="34"/>
        <end position="50"/>
    </location>
</feature>
<feature type="compositionally biased region" description="Basic and acidic residues" evidence="11">
    <location>
        <begin position="51"/>
        <end position="60"/>
    </location>
</feature>
<feature type="region of interest" description="Disordered" evidence="11">
    <location>
        <begin position="1"/>
        <end position="92"/>
    </location>
</feature>
<dbReference type="GO" id="GO:0015031">
    <property type="term" value="P:protein transport"/>
    <property type="evidence" value="ECO:0007669"/>
    <property type="project" value="UniProtKB-KW"/>
</dbReference>
<dbReference type="AlphaFoldDB" id="A0A9P8TJL3"/>
<dbReference type="SUPFAM" id="SSF103657">
    <property type="entry name" value="BAR/IMD domain-like"/>
    <property type="match status" value="1"/>
</dbReference>
<dbReference type="PANTHER" id="PTHR10555">
    <property type="entry name" value="SORTING NEXIN"/>
    <property type="match status" value="1"/>
</dbReference>
<dbReference type="PANTHER" id="PTHR10555:SF170">
    <property type="entry name" value="FI18122P1"/>
    <property type="match status" value="1"/>
</dbReference>
<dbReference type="Gene3D" id="1.20.1270.60">
    <property type="entry name" value="Arfaptin homology (AH) domain/BAR domain"/>
    <property type="match status" value="1"/>
</dbReference>
<dbReference type="Pfam" id="PF00787">
    <property type="entry name" value="PX"/>
    <property type="match status" value="1"/>
</dbReference>
<comment type="similarity">
    <text evidence="4">Belongs to the sorting nexin family.</text>
</comment>
<dbReference type="GO" id="GO:0005768">
    <property type="term" value="C:endosome"/>
    <property type="evidence" value="ECO:0007669"/>
    <property type="project" value="TreeGrafter"/>
</dbReference>
<evidence type="ECO:0000256" key="6">
    <source>
        <dbReference type="ARBA" id="ARBA00022490"/>
    </source>
</evidence>
<dbReference type="Pfam" id="PF09325">
    <property type="entry name" value="Vps5"/>
    <property type="match status" value="1"/>
</dbReference>
<dbReference type="GO" id="GO:0042147">
    <property type="term" value="P:retrograde transport, endosome to Golgi"/>
    <property type="evidence" value="ECO:0007669"/>
    <property type="project" value="TreeGrafter"/>
</dbReference>
<organism evidence="13 14">
    <name type="scientific">Wickerhamomyces pijperi</name>
    <name type="common">Yeast</name>
    <name type="synonym">Pichia pijperi</name>
    <dbReference type="NCBI Taxonomy" id="599730"/>
    <lineage>
        <taxon>Eukaryota</taxon>
        <taxon>Fungi</taxon>
        <taxon>Dikarya</taxon>
        <taxon>Ascomycota</taxon>
        <taxon>Saccharomycotina</taxon>
        <taxon>Saccharomycetes</taxon>
        <taxon>Phaffomycetales</taxon>
        <taxon>Wickerhamomycetaceae</taxon>
        <taxon>Wickerhamomyces</taxon>
    </lineage>
</organism>
<evidence type="ECO:0000256" key="10">
    <source>
        <dbReference type="ARBA" id="ARBA00023136"/>
    </source>
</evidence>
<proteinExistence type="inferred from homology"/>
<dbReference type="FunFam" id="1.20.1270.60:FF:000022">
    <property type="entry name" value="Sorting nexin 3 protein"/>
    <property type="match status" value="1"/>
</dbReference>
<keyword evidence="10" id="KW-0472">Membrane</keyword>
<feature type="compositionally biased region" description="Polar residues" evidence="11">
    <location>
        <begin position="17"/>
        <end position="28"/>
    </location>
</feature>
<dbReference type="InterPro" id="IPR001683">
    <property type="entry name" value="PX_dom"/>
</dbReference>
<evidence type="ECO:0000256" key="11">
    <source>
        <dbReference type="SAM" id="MobiDB-lite"/>
    </source>
</evidence>
<keyword evidence="5" id="KW-0813">Transport</keyword>
<sequence length="654" mass="73447">SKSGAAVHEEQPFNVLFPTTDSVLNEPNTTTAATEEEEEQSETGIDEQVDDKEAKHKEELMQSLTNAEHQEPFMRSPIRSYTNNATDSLFNDSTQASPLHIQAEEIQSPPLAPTSASSPRRNLVNVYKKPTGRYRRGGNSISSNSTSSSSKTNDKLSKSAPNIQDNSTHDVTDDELGPLGQSLTEIDINDTTSLLTSSENAKSLYEQATTTPSFEINRTNIPTKDQEEHHNQSGSSDQDSQPEEVPQKVKSTLQISVLDPIKVGDLTSAHIVYTISTKVQTPSESDPTVNTTTTHSVTRRYTDFVQLYSVLLTRYPGYIIPAPPVKQSLGRFDDGFVELRRGQLENMLRKISLKAVFVTDDEPENDQSATDDDHDNESIFMKFLKLQKWEEGIVVHVNNHYDSDLNSNGSAGSSEKGFLSSIGGAFASLQSGGKRQFVETDEWFVERKGYFEKMEAQLIQFSKALEMIEQLRGDLKVVLDEFVVVLSTLADLEVSKTISEILLQFIDVEVRIKELLGRLSVQDLLTLGTTLEEYERMLKSVKKVFQQRDKTGVDLGLAEVELTKKKSSLDKASSGTIQLEKVNALKLDVARCQKRFDLAKTRHEDITKVIKNEVKRFERERIHDFRNTVEVYLEGLVEAQKESVELWESFYEKL</sequence>
<dbReference type="InterPro" id="IPR015404">
    <property type="entry name" value="Vps5_C"/>
</dbReference>
<name>A0A9P8TJL3_WICPI</name>
<keyword evidence="6" id="KW-0963">Cytoplasm</keyword>
<dbReference type="OrthoDB" id="271164at2759"/>
<evidence type="ECO:0000256" key="9">
    <source>
        <dbReference type="ARBA" id="ARBA00023034"/>
    </source>
</evidence>
<dbReference type="GO" id="GO:0045053">
    <property type="term" value="P:protein retention in Golgi apparatus"/>
    <property type="evidence" value="ECO:0007669"/>
    <property type="project" value="TreeGrafter"/>
</dbReference>
<feature type="compositionally biased region" description="Low complexity" evidence="11">
    <location>
        <begin position="139"/>
        <end position="151"/>
    </location>
</feature>
<feature type="region of interest" description="Disordered" evidence="11">
    <location>
        <begin position="225"/>
        <end position="250"/>
    </location>
</feature>
<evidence type="ECO:0000313" key="14">
    <source>
        <dbReference type="Proteomes" id="UP000774326"/>
    </source>
</evidence>
<dbReference type="EMBL" id="JAEUBG010004137">
    <property type="protein sequence ID" value="KAH3681963.1"/>
    <property type="molecule type" value="Genomic_DNA"/>
</dbReference>
<keyword evidence="8" id="KW-0653">Protein transport</keyword>
<feature type="domain" description="PX" evidence="12">
    <location>
        <begin position="251"/>
        <end position="390"/>
    </location>
</feature>
<dbReference type="InterPro" id="IPR027267">
    <property type="entry name" value="AH/BAR_dom_sf"/>
</dbReference>
<evidence type="ECO:0000256" key="1">
    <source>
        <dbReference type="ARBA" id="ARBA00004287"/>
    </source>
</evidence>